<gene>
    <name evidence="3" type="ORF">FHS75_003216</name>
</gene>
<protein>
    <recommendedName>
        <fullName evidence="2">PilZ domain-containing protein</fullName>
    </recommendedName>
</protein>
<proteinExistence type="predicted"/>
<dbReference type="InterPro" id="IPR009875">
    <property type="entry name" value="PilZ_domain"/>
</dbReference>
<evidence type="ECO:0000259" key="2">
    <source>
        <dbReference type="Pfam" id="PF07238"/>
    </source>
</evidence>
<reference evidence="3 4" key="1">
    <citation type="submission" date="2020-07" db="EMBL/GenBank/DDBJ databases">
        <title>Genomic Encyclopedia of Type Strains, Phase IV (KMG-IV): sequencing the most valuable type-strain genomes for metagenomic binning, comparative biology and taxonomic classification.</title>
        <authorList>
            <person name="Goeker M."/>
        </authorList>
    </citation>
    <scope>NUCLEOTIDE SEQUENCE [LARGE SCALE GENOMIC DNA]</scope>
    <source>
        <strain evidence="3 4">DSM 29043</strain>
    </source>
</reference>
<evidence type="ECO:0000256" key="1">
    <source>
        <dbReference type="SAM" id="MobiDB-lite"/>
    </source>
</evidence>
<accession>A0A7Y9XYM1</accession>
<feature type="domain" description="PilZ" evidence="2">
    <location>
        <begin position="18"/>
        <end position="104"/>
    </location>
</feature>
<comment type="caution">
    <text evidence="3">The sequence shown here is derived from an EMBL/GenBank/DDBJ whole genome shotgun (WGS) entry which is preliminary data.</text>
</comment>
<feature type="compositionally biased region" description="Polar residues" evidence="1">
    <location>
        <begin position="1"/>
        <end position="11"/>
    </location>
</feature>
<dbReference type="Gene3D" id="2.40.10.220">
    <property type="entry name" value="predicted glycosyltransferase like domains"/>
    <property type="match status" value="1"/>
</dbReference>
<name>A0A7Y9XYM1_9SPHN</name>
<dbReference type="Pfam" id="PF07238">
    <property type="entry name" value="PilZ"/>
    <property type="match status" value="1"/>
</dbReference>
<evidence type="ECO:0000313" key="3">
    <source>
        <dbReference type="EMBL" id="NYH96865.1"/>
    </source>
</evidence>
<dbReference type="SUPFAM" id="SSF141371">
    <property type="entry name" value="PilZ domain-like"/>
    <property type="match status" value="1"/>
</dbReference>
<organism evidence="3 4">
    <name type="scientific">Novosphingobium marinum</name>
    <dbReference type="NCBI Taxonomy" id="1514948"/>
    <lineage>
        <taxon>Bacteria</taxon>
        <taxon>Pseudomonadati</taxon>
        <taxon>Pseudomonadota</taxon>
        <taxon>Alphaproteobacteria</taxon>
        <taxon>Sphingomonadales</taxon>
        <taxon>Sphingomonadaceae</taxon>
        <taxon>Novosphingobium</taxon>
    </lineage>
</organism>
<evidence type="ECO:0000313" key="4">
    <source>
        <dbReference type="Proteomes" id="UP000522081"/>
    </source>
</evidence>
<dbReference type="GO" id="GO:0035438">
    <property type="term" value="F:cyclic-di-GMP binding"/>
    <property type="evidence" value="ECO:0007669"/>
    <property type="project" value="InterPro"/>
</dbReference>
<keyword evidence="4" id="KW-1185">Reference proteome</keyword>
<dbReference type="AlphaFoldDB" id="A0A7Y9XYM1"/>
<dbReference type="Proteomes" id="UP000522081">
    <property type="component" value="Unassembled WGS sequence"/>
</dbReference>
<dbReference type="RefSeq" id="WP_179408670.1">
    <property type="nucleotide sequence ID" value="NZ_BMGF01000010.1"/>
</dbReference>
<feature type="region of interest" description="Disordered" evidence="1">
    <location>
        <begin position="1"/>
        <end position="24"/>
    </location>
</feature>
<dbReference type="EMBL" id="JACBZF010000008">
    <property type="protein sequence ID" value="NYH96865.1"/>
    <property type="molecule type" value="Genomic_DNA"/>
</dbReference>
<sequence>MTASLARLQSTIEDDEADRRREARYRTREEARISSVRGDRAPALIADVSLHGCCIQCDADWLREGRFVSIELGRDSSLQAIVRWVRDGAAGMEFLHAVPANCQEWRDLMDSSFDS</sequence>